<dbReference type="Proteomes" id="UP000325579">
    <property type="component" value="Unassembled WGS sequence"/>
</dbReference>
<dbReference type="GeneID" id="43672509"/>
<reference evidence="1 2" key="1">
    <citation type="submission" date="2019-04" db="EMBL/GenBank/DDBJ databases">
        <authorList>
            <consortium name="DOE Joint Genome Institute"/>
            <person name="Mondo S."/>
            <person name="Kjaerbolling I."/>
            <person name="Vesth T."/>
            <person name="Frisvad J.C."/>
            <person name="Nybo J.L."/>
            <person name="Theobald S."/>
            <person name="Kildgaard S."/>
            <person name="Isbrandt T."/>
            <person name="Kuo A."/>
            <person name="Sato A."/>
            <person name="Lyhne E.K."/>
            <person name="Kogle M.E."/>
            <person name="Wiebenga A."/>
            <person name="Kun R.S."/>
            <person name="Lubbers R.J."/>
            <person name="Makela M.R."/>
            <person name="Barry K."/>
            <person name="Chovatia M."/>
            <person name="Clum A."/>
            <person name="Daum C."/>
            <person name="Haridas S."/>
            <person name="He G."/>
            <person name="LaButti K."/>
            <person name="Lipzen A."/>
            <person name="Riley R."/>
            <person name="Salamov A."/>
            <person name="Simmons B.A."/>
            <person name="Magnuson J.K."/>
            <person name="Henrissat B."/>
            <person name="Mortensen U.H."/>
            <person name="Larsen T.O."/>
            <person name="Devries R.P."/>
            <person name="Grigoriev I.V."/>
            <person name="Machida M."/>
            <person name="Baker S.E."/>
            <person name="Andersen M.R."/>
            <person name="Cantor M.N."/>
            <person name="Hua S.X."/>
        </authorList>
    </citation>
    <scope>NUCLEOTIDE SEQUENCE [LARGE SCALE GENOMIC DNA]</scope>
    <source>
        <strain evidence="1 2">CBS 119388</strain>
    </source>
</reference>
<accession>A0A5N6I795</accession>
<evidence type="ECO:0000313" key="2">
    <source>
        <dbReference type="Proteomes" id="UP000325579"/>
    </source>
</evidence>
<proteinExistence type="predicted"/>
<dbReference type="RefSeq" id="XP_031938511.1">
    <property type="nucleotide sequence ID" value="XM_032087818.1"/>
</dbReference>
<evidence type="ECO:0000313" key="1">
    <source>
        <dbReference type="EMBL" id="KAE8401192.1"/>
    </source>
</evidence>
<name>A0A5N6I795_9EURO</name>
<organism evidence="1 2">
    <name type="scientific">Aspergillus pseudonomiae</name>
    <dbReference type="NCBI Taxonomy" id="1506151"/>
    <lineage>
        <taxon>Eukaryota</taxon>
        <taxon>Fungi</taxon>
        <taxon>Dikarya</taxon>
        <taxon>Ascomycota</taxon>
        <taxon>Pezizomycotina</taxon>
        <taxon>Eurotiomycetes</taxon>
        <taxon>Eurotiomycetidae</taxon>
        <taxon>Eurotiales</taxon>
        <taxon>Aspergillaceae</taxon>
        <taxon>Aspergillus</taxon>
        <taxon>Aspergillus subgen. Circumdati</taxon>
    </lineage>
</organism>
<sequence length="108" mass="12182">MHSVILLTLLFLGFSVAVQPTYPNRKLPPLRGDPQNGVDPMHMIETGYCKMGGKAGQCRVDRRRKKGNLRRKCDTDKPCTKDEDPCSIRWGPGDDQKPSVINVNCHLY</sequence>
<gene>
    <name evidence="1" type="ORF">BDV37DRAFT_285892</name>
</gene>
<keyword evidence="2" id="KW-1185">Reference proteome</keyword>
<protein>
    <submittedName>
        <fullName evidence="1">Uncharacterized protein</fullName>
    </submittedName>
</protein>
<accession>A0A5N7D451</accession>
<dbReference type="OrthoDB" id="10417779at2759"/>
<dbReference type="AlphaFoldDB" id="A0A5N6I795"/>
<dbReference type="EMBL" id="ML736804">
    <property type="protein sequence ID" value="KAE8401192.1"/>
    <property type="molecule type" value="Genomic_DNA"/>
</dbReference>